<feature type="binding site" evidence="10">
    <location>
        <position position="71"/>
    </location>
    <ligand>
        <name>substrate</name>
    </ligand>
</feature>
<feature type="binding site" evidence="10">
    <location>
        <position position="173"/>
    </location>
    <ligand>
        <name>substrate</name>
    </ligand>
</feature>
<keyword evidence="3 10" id="KW-0479">Metal-binding</keyword>
<comment type="cofactor">
    <cofactor evidence="10">
        <name>Mg(2+)</name>
        <dbReference type="ChEBI" id="CHEBI:18420"/>
    </cofactor>
    <text evidence="10">Binds 1 Mg(2+) ion per subunit.</text>
</comment>
<feature type="binding site" evidence="10">
    <location>
        <begin position="9"/>
        <end position="14"/>
    </location>
    <ligand>
        <name>substrate</name>
    </ligand>
</feature>
<dbReference type="AlphaFoldDB" id="A0A6F8ZI89"/>
<dbReference type="Proteomes" id="UP000503399">
    <property type="component" value="Chromosome"/>
</dbReference>
<dbReference type="GO" id="GO:0036220">
    <property type="term" value="F:ITP diphosphatase activity"/>
    <property type="evidence" value="ECO:0007669"/>
    <property type="project" value="UniProtKB-UniRule"/>
</dbReference>
<dbReference type="SUPFAM" id="SSF52972">
    <property type="entry name" value="ITPase-like"/>
    <property type="match status" value="1"/>
</dbReference>
<gene>
    <name evidence="11" type="primary">rdgB</name>
    <name evidence="11" type="ORF">R50_2210</name>
</gene>
<evidence type="ECO:0000256" key="2">
    <source>
        <dbReference type="ARBA" id="ARBA00011738"/>
    </source>
</evidence>
<evidence type="ECO:0000256" key="10">
    <source>
        <dbReference type="HAMAP-Rule" id="MF_01405"/>
    </source>
</evidence>
<comment type="catalytic activity">
    <reaction evidence="8 10">
        <text>dITP + H2O = dIMP + diphosphate + H(+)</text>
        <dbReference type="Rhea" id="RHEA:28342"/>
        <dbReference type="ChEBI" id="CHEBI:15377"/>
        <dbReference type="ChEBI" id="CHEBI:15378"/>
        <dbReference type="ChEBI" id="CHEBI:33019"/>
        <dbReference type="ChEBI" id="CHEBI:61194"/>
        <dbReference type="ChEBI" id="CHEBI:61382"/>
        <dbReference type="EC" id="3.6.1.66"/>
    </reaction>
</comment>
<dbReference type="GO" id="GO:0009117">
    <property type="term" value="P:nucleotide metabolic process"/>
    <property type="evidence" value="ECO:0007669"/>
    <property type="project" value="UniProtKB-KW"/>
</dbReference>
<keyword evidence="12" id="KW-1185">Reference proteome</keyword>
<keyword evidence="4 10" id="KW-0547">Nucleotide-binding</keyword>
<evidence type="ECO:0000256" key="3">
    <source>
        <dbReference type="ARBA" id="ARBA00022723"/>
    </source>
</evidence>
<dbReference type="EC" id="3.6.1.66" evidence="10"/>
<reference evidence="11 12" key="1">
    <citation type="submission" date="2020-02" db="EMBL/GenBank/DDBJ databases">
        <authorList>
            <person name="Hogendoorn C."/>
        </authorList>
    </citation>
    <scope>NUCLEOTIDE SEQUENCE [LARGE SCALE GENOMIC DNA]</scope>
    <source>
        <strain evidence="11">R501</strain>
    </source>
</reference>
<dbReference type="EMBL" id="LR778114">
    <property type="protein sequence ID" value="CAB1129707.1"/>
    <property type="molecule type" value="Genomic_DNA"/>
</dbReference>
<name>A0A6F8ZI89_9FIRM</name>
<comment type="catalytic activity">
    <reaction evidence="9 10">
        <text>XTP + H2O = XMP + diphosphate + H(+)</text>
        <dbReference type="Rhea" id="RHEA:28610"/>
        <dbReference type="ChEBI" id="CHEBI:15377"/>
        <dbReference type="ChEBI" id="CHEBI:15378"/>
        <dbReference type="ChEBI" id="CHEBI:33019"/>
        <dbReference type="ChEBI" id="CHEBI:57464"/>
        <dbReference type="ChEBI" id="CHEBI:61314"/>
        <dbReference type="EC" id="3.6.1.66"/>
    </reaction>
</comment>
<dbReference type="KEGG" id="hfv:R50_2210"/>
<dbReference type="Pfam" id="PF01725">
    <property type="entry name" value="Ham1p_like"/>
    <property type="match status" value="1"/>
</dbReference>
<comment type="similarity">
    <text evidence="1 10">Belongs to the HAM1 NTPase family.</text>
</comment>
<feature type="binding site" evidence="10">
    <location>
        <begin position="178"/>
        <end position="179"/>
    </location>
    <ligand>
        <name>substrate</name>
    </ligand>
</feature>
<evidence type="ECO:0000256" key="5">
    <source>
        <dbReference type="ARBA" id="ARBA00022801"/>
    </source>
</evidence>
<organism evidence="11 12">
    <name type="scientific">Candidatus Hydrogenisulfobacillus filiaventi</name>
    <dbReference type="NCBI Taxonomy" id="2707344"/>
    <lineage>
        <taxon>Bacteria</taxon>
        <taxon>Bacillati</taxon>
        <taxon>Bacillota</taxon>
        <taxon>Clostridia</taxon>
        <taxon>Eubacteriales</taxon>
        <taxon>Clostridiales Family XVII. Incertae Sedis</taxon>
        <taxon>Candidatus Hydrogenisulfobacillus</taxon>
    </lineage>
</organism>
<proteinExistence type="inferred from homology"/>
<keyword evidence="5 10" id="KW-0378">Hydrolase</keyword>
<dbReference type="HAMAP" id="MF_01405">
    <property type="entry name" value="Non_canon_purine_NTPase"/>
    <property type="match status" value="1"/>
</dbReference>
<evidence type="ECO:0000256" key="8">
    <source>
        <dbReference type="ARBA" id="ARBA00051875"/>
    </source>
</evidence>
<dbReference type="InterPro" id="IPR002637">
    <property type="entry name" value="RdgB/HAM1"/>
</dbReference>
<feature type="binding site" evidence="10">
    <location>
        <position position="41"/>
    </location>
    <ligand>
        <name>Mg(2+)</name>
        <dbReference type="ChEBI" id="CHEBI:18420"/>
    </ligand>
</feature>
<evidence type="ECO:0000256" key="7">
    <source>
        <dbReference type="ARBA" id="ARBA00023080"/>
    </source>
</evidence>
<evidence type="ECO:0000256" key="4">
    <source>
        <dbReference type="ARBA" id="ARBA00022741"/>
    </source>
</evidence>
<feature type="binding site" evidence="10">
    <location>
        <position position="70"/>
    </location>
    <ligand>
        <name>Mg(2+)</name>
        <dbReference type="ChEBI" id="CHEBI:18420"/>
    </ligand>
</feature>
<dbReference type="GO" id="GO:0036222">
    <property type="term" value="F:XTP diphosphatase activity"/>
    <property type="evidence" value="ECO:0007669"/>
    <property type="project" value="UniProtKB-UniRule"/>
</dbReference>
<dbReference type="InterPro" id="IPR020922">
    <property type="entry name" value="dITP/XTP_pyrophosphatase"/>
</dbReference>
<dbReference type="GO" id="GO:0046872">
    <property type="term" value="F:metal ion binding"/>
    <property type="evidence" value="ECO:0007669"/>
    <property type="project" value="UniProtKB-KW"/>
</dbReference>
<dbReference type="InterPro" id="IPR029001">
    <property type="entry name" value="ITPase-like_fam"/>
</dbReference>
<dbReference type="GO" id="GO:0000166">
    <property type="term" value="F:nucleotide binding"/>
    <property type="evidence" value="ECO:0007669"/>
    <property type="project" value="UniProtKB-KW"/>
</dbReference>
<dbReference type="CDD" id="cd00515">
    <property type="entry name" value="HAM1"/>
    <property type="match status" value="1"/>
</dbReference>
<evidence type="ECO:0000256" key="9">
    <source>
        <dbReference type="ARBA" id="ARBA00052017"/>
    </source>
</evidence>
<dbReference type="Gene3D" id="3.90.950.10">
    <property type="match status" value="1"/>
</dbReference>
<comment type="subunit">
    <text evidence="2 10">Homodimer.</text>
</comment>
<dbReference type="GO" id="GO:0005829">
    <property type="term" value="C:cytosol"/>
    <property type="evidence" value="ECO:0007669"/>
    <property type="project" value="TreeGrafter"/>
</dbReference>
<dbReference type="FunFam" id="3.90.950.10:FF:000001">
    <property type="entry name" value="dITP/XTP pyrophosphatase"/>
    <property type="match status" value="1"/>
</dbReference>
<feature type="active site" description="Proton acceptor" evidence="10">
    <location>
        <position position="70"/>
    </location>
</feature>
<comment type="function">
    <text evidence="10">Pyrophosphatase that catalyzes the hydrolysis of nucleoside triphosphates to their monophosphate derivatives, with a high preference for the non-canonical purine nucleotides XTP (xanthosine triphosphate), dITP (deoxyinosine triphosphate) and ITP. Seems to function as a house-cleaning enzyme that removes non-canonical purine nucleotides from the nucleotide pool, thus preventing their incorporation into DNA/RNA and avoiding chromosomal lesions.</text>
</comment>
<keyword evidence="6 10" id="KW-0460">Magnesium</keyword>
<evidence type="ECO:0000256" key="1">
    <source>
        <dbReference type="ARBA" id="ARBA00008023"/>
    </source>
</evidence>
<dbReference type="GO" id="GO:0009146">
    <property type="term" value="P:purine nucleoside triphosphate catabolic process"/>
    <property type="evidence" value="ECO:0007669"/>
    <property type="project" value="UniProtKB-UniRule"/>
</dbReference>
<evidence type="ECO:0000313" key="12">
    <source>
        <dbReference type="Proteomes" id="UP000503399"/>
    </source>
</evidence>
<evidence type="ECO:0000256" key="6">
    <source>
        <dbReference type="ARBA" id="ARBA00022842"/>
    </source>
</evidence>
<dbReference type="PANTHER" id="PTHR11067">
    <property type="entry name" value="INOSINE TRIPHOSPHATE PYROPHOSPHATASE/HAM1 PROTEIN"/>
    <property type="match status" value="1"/>
</dbReference>
<dbReference type="GO" id="GO:0035870">
    <property type="term" value="F:dITP diphosphatase activity"/>
    <property type="evidence" value="ECO:0007669"/>
    <property type="project" value="UniProtKB-UniRule"/>
</dbReference>
<sequence>MPPSWVLASRNPGKAREFSRLLAGTGIRVEPLFAAGEPVAEENGSTYLENARAKAHAVARRLRRPALADDSGIELDALDGRPGIYSARWAGEDPWHNTREVLLALMEVPRPARGAALRAAVVLAWPDGRELAGEGTLRGVILGWPRGQGGFGVDPIFSLDGRTSLAEMDPAEKDAVGHRGQALRALLAAWEAAGRPE</sequence>
<keyword evidence="7 10" id="KW-0546">Nucleotide metabolism</keyword>
<dbReference type="GO" id="GO:0017111">
    <property type="term" value="F:ribonucleoside triphosphate phosphatase activity"/>
    <property type="evidence" value="ECO:0007669"/>
    <property type="project" value="InterPro"/>
</dbReference>
<accession>A0A6F8ZI89</accession>
<comment type="catalytic activity">
    <reaction evidence="10">
        <text>ITP + H2O = IMP + diphosphate + H(+)</text>
        <dbReference type="Rhea" id="RHEA:29399"/>
        <dbReference type="ChEBI" id="CHEBI:15377"/>
        <dbReference type="ChEBI" id="CHEBI:15378"/>
        <dbReference type="ChEBI" id="CHEBI:33019"/>
        <dbReference type="ChEBI" id="CHEBI:58053"/>
        <dbReference type="ChEBI" id="CHEBI:61402"/>
        <dbReference type="EC" id="3.6.1.66"/>
    </reaction>
</comment>
<feature type="binding site" evidence="10">
    <location>
        <begin position="151"/>
        <end position="154"/>
    </location>
    <ligand>
        <name>substrate</name>
    </ligand>
</feature>
<protein>
    <recommendedName>
        <fullName evidence="10">dITP/XTP pyrophosphatase</fullName>
        <ecNumber evidence="10">3.6.1.66</ecNumber>
    </recommendedName>
    <alternativeName>
        <fullName evidence="10">Non-canonical purine NTP pyrophosphatase</fullName>
    </alternativeName>
    <alternativeName>
        <fullName evidence="10">Non-standard purine NTP pyrophosphatase</fullName>
    </alternativeName>
    <alternativeName>
        <fullName evidence="10">Nucleoside-triphosphate diphosphatase</fullName>
    </alternativeName>
    <alternativeName>
        <fullName evidence="10">Nucleoside-triphosphate pyrophosphatase</fullName>
        <shortName evidence="10">NTPase</shortName>
    </alternativeName>
</protein>
<dbReference type="PANTHER" id="PTHR11067:SF9">
    <property type="entry name" value="INOSINE TRIPHOSPHATE PYROPHOSPHATASE"/>
    <property type="match status" value="1"/>
</dbReference>
<evidence type="ECO:0000313" key="11">
    <source>
        <dbReference type="EMBL" id="CAB1129707.1"/>
    </source>
</evidence>